<feature type="domain" description="OmpR/PhoB-type" evidence="9">
    <location>
        <begin position="127"/>
        <end position="226"/>
    </location>
</feature>
<dbReference type="GO" id="GO:0005829">
    <property type="term" value="C:cytosol"/>
    <property type="evidence" value="ECO:0007669"/>
    <property type="project" value="TreeGrafter"/>
</dbReference>
<evidence type="ECO:0000256" key="5">
    <source>
        <dbReference type="ARBA" id="ARBA00023163"/>
    </source>
</evidence>
<keyword evidence="4 7" id="KW-0238">DNA-binding</keyword>
<gene>
    <name evidence="10" type="ORF">DWW32_03640</name>
</gene>
<dbReference type="AlphaFoldDB" id="A0A395WCH2"/>
<evidence type="ECO:0000259" key="9">
    <source>
        <dbReference type="PROSITE" id="PS51755"/>
    </source>
</evidence>
<protein>
    <submittedName>
        <fullName evidence="10">DNA-binding response regulator</fullName>
    </submittedName>
</protein>
<keyword evidence="1 6" id="KW-0597">Phosphoprotein</keyword>
<dbReference type="GeneID" id="66578914"/>
<dbReference type="InterPro" id="IPR039420">
    <property type="entry name" value="WalR-like"/>
</dbReference>
<dbReference type="CDD" id="cd17574">
    <property type="entry name" value="REC_OmpR"/>
    <property type="match status" value="1"/>
</dbReference>
<name>A0A395WCH2_9FIRM</name>
<evidence type="ECO:0000256" key="6">
    <source>
        <dbReference type="PROSITE-ProRule" id="PRU00169"/>
    </source>
</evidence>
<sequence length="231" mass="26069">MNDRIILVVDDETDLLEMVKSIFTRAGFTQVLTASSGETALKMCKEQEPDMIILDVMMPGMDGFATLKELRKTSKIPVLMLTARGEAEDKFAGFESGADDYLLKPFLPKELLFRVQAILKRAYPEQERKVFFDTTTVDLEKAIVQRNSESIPLTAKELQLFEKLYENAGRIVTTGSLCQAVCGDYWQGYESTLATHIRHLREKIEENPSKPVALVTVKGIGYRLNIKGVRK</sequence>
<dbReference type="Gene3D" id="1.10.10.10">
    <property type="entry name" value="Winged helix-like DNA-binding domain superfamily/Winged helix DNA-binding domain"/>
    <property type="match status" value="1"/>
</dbReference>
<dbReference type="PROSITE" id="PS50110">
    <property type="entry name" value="RESPONSE_REGULATORY"/>
    <property type="match status" value="1"/>
</dbReference>
<dbReference type="CDD" id="cd00383">
    <property type="entry name" value="trans_reg_C"/>
    <property type="match status" value="1"/>
</dbReference>
<comment type="caution">
    <text evidence="10">The sequence shown here is derived from an EMBL/GenBank/DDBJ whole genome shotgun (WGS) entry which is preliminary data.</text>
</comment>
<dbReference type="SMART" id="SM00448">
    <property type="entry name" value="REC"/>
    <property type="match status" value="1"/>
</dbReference>
<dbReference type="EMBL" id="QRYQ01000004">
    <property type="protein sequence ID" value="RGU93077.1"/>
    <property type="molecule type" value="Genomic_DNA"/>
</dbReference>
<dbReference type="GO" id="GO:0000976">
    <property type="term" value="F:transcription cis-regulatory region binding"/>
    <property type="evidence" value="ECO:0007669"/>
    <property type="project" value="TreeGrafter"/>
</dbReference>
<reference evidence="10 11" key="1">
    <citation type="submission" date="2018-08" db="EMBL/GenBank/DDBJ databases">
        <title>A genome reference for cultivated species of the human gut microbiota.</title>
        <authorList>
            <person name="Zou Y."/>
            <person name="Xue W."/>
            <person name="Luo G."/>
        </authorList>
    </citation>
    <scope>NUCLEOTIDE SEQUENCE [LARGE SCALE GENOMIC DNA]</scope>
    <source>
        <strain evidence="10 11">AF15-20</strain>
    </source>
</reference>
<dbReference type="GO" id="GO:0006355">
    <property type="term" value="P:regulation of DNA-templated transcription"/>
    <property type="evidence" value="ECO:0007669"/>
    <property type="project" value="InterPro"/>
</dbReference>
<evidence type="ECO:0000256" key="4">
    <source>
        <dbReference type="ARBA" id="ARBA00023125"/>
    </source>
</evidence>
<dbReference type="PANTHER" id="PTHR48111">
    <property type="entry name" value="REGULATOR OF RPOS"/>
    <property type="match status" value="1"/>
</dbReference>
<dbReference type="InterPro" id="IPR011006">
    <property type="entry name" value="CheY-like_superfamily"/>
</dbReference>
<dbReference type="SUPFAM" id="SSF52172">
    <property type="entry name" value="CheY-like"/>
    <property type="match status" value="1"/>
</dbReference>
<organism evidence="10 11">
    <name type="scientific">Holdemanella biformis</name>
    <dbReference type="NCBI Taxonomy" id="1735"/>
    <lineage>
        <taxon>Bacteria</taxon>
        <taxon>Bacillati</taxon>
        <taxon>Bacillota</taxon>
        <taxon>Erysipelotrichia</taxon>
        <taxon>Erysipelotrichales</taxon>
        <taxon>Erysipelotrichaceae</taxon>
        <taxon>Holdemanella</taxon>
    </lineage>
</organism>
<dbReference type="FunFam" id="3.40.50.2300:FF:000001">
    <property type="entry name" value="DNA-binding response regulator PhoB"/>
    <property type="match status" value="1"/>
</dbReference>
<keyword evidence="3" id="KW-0805">Transcription regulation</keyword>
<keyword evidence="2" id="KW-0902">Two-component regulatory system</keyword>
<dbReference type="InterPro" id="IPR001789">
    <property type="entry name" value="Sig_transdc_resp-reg_receiver"/>
</dbReference>
<evidence type="ECO:0000313" key="10">
    <source>
        <dbReference type="EMBL" id="RGU93077.1"/>
    </source>
</evidence>
<dbReference type="RefSeq" id="WP_118324792.1">
    <property type="nucleotide sequence ID" value="NZ_QRYH01000003.1"/>
</dbReference>
<evidence type="ECO:0000313" key="11">
    <source>
        <dbReference type="Proteomes" id="UP000265489"/>
    </source>
</evidence>
<evidence type="ECO:0000259" key="8">
    <source>
        <dbReference type="PROSITE" id="PS50110"/>
    </source>
</evidence>
<feature type="modified residue" description="4-aspartylphosphate" evidence="6">
    <location>
        <position position="55"/>
    </location>
</feature>
<dbReference type="Pfam" id="PF00486">
    <property type="entry name" value="Trans_reg_C"/>
    <property type="match status" value="1"/>
</dbReference>
<dbReference type="GO" id="GO:0032993">
    <property type="term" value="C:protein-DNA complex"/>
    <property type="evidence" value="ECO:0007669"/>
    <property type="project" value="TreeGrafter"/>
</dbReference>
<dbReference type="SMART" id="SM00862">
    <property type="entry name" value="Trans_reg_C"/>
    <property type="match status" value="1"/>
</dbReference>
<dbReference type="Gene3D" id="6.10.250.690">
    <property type="match status" value="1"/>
</dbReference>
<dbReference type="PANTHER" id="PTHR48111:SF1">
    <property type="entry name" value="TWO-COMPONENT RESPONSE REGULATOR ORR33"/>
    <property type="match status" value="1"/>
</dbReference>
<feature type="domain" description="Response regulatory" evidence="8">
    <location>
        <begin position="5"/>
        <end position="119"/>
    </location>
</feature>
<dbReference type="PROSITE" id="PS51755">
    <property type="entry name" value="OMPR_PHOB"/>
    <property type="match status" value="1"/>
</dbReference>
<feature type="DNA-binding region" description="OmpR/PhoB-type" evidence="7">
    <location>
        <begin position="127"/>
        <end position="226"/>
    </location>
</feature>
<dbReference type="Gene3D" id="3.40.50.2300">
    <property type="match status" value="1"/>
</dbReference>
<dbReference type="Pfam" id="PF00072">
    <property type="entry name" value="Response_reg"/>
    <property type="match status" value="1"/>
</dbReference>
<keyword evidence="5" id="KW-0804">Transcription</keyword>
<dbReference type="InterPro" id="IPR001867">
    <property type="entry name" value="OmpR/PhoB-type_DNA-bd"/>
</dbReference>
<evidence type="ECO:0000256" key="3">
    <source>
        <dbReference type="ARBA" id="ARBA00023015"/>
    </source>
</evidence>
<accession>A0A395WCH2</accession>
<dbReference type="InterPro" id="IPR036388">
    <property type="entry name" value="WH-like_DNA-bd_sf"/>
</dbReference>
<proteinExistence type="predicted"/>
<evidence type="ECO:0000256" key="2">
    <source>
        <dbReference type="ARBA" id="ARBA00023012"/>
    </source>
</evidence>
<dbReference type="GO" id="GO:0000156">
    <property type="term" value="F:phosphorelay response regulator activity"/>
    <property type="evidence" value="ECO:0007669"/>
    <property type="project" value="TreeGrafter"/>
</dbReference>
<dbReference type="Proteomes" id="UP000265489">
    <property type="component" value="Unassembled WGS sequence"/>
</dbReference>
<evidence type="ECO:0000256" key="1">
    <source>
        <dbReference type="ARBA" id="ARBA00022553"/>
    </source>
</evidence>
<evidence type="ECO:0000256" key="7">
    <source>
        <dbReference type="PROSITE-ProRule" id="PRU01091"/>
    </source>
</evidence>